<dbReference type="GO" id="GO:0003909">
    <property type="term" value="F:DNA ligase activity"/>
    <property type="evidence" value="ECO:0007669"/>
    <property type="project" value="TreeGrafter"/>
</dbReference>
<feature type="binding site" evidence="11">
    <location>
        <position position="159"/>
    </location>
    <ligand>
        <name>Mn(2+)</name>
        <dbReference type="ChEBI" id="CHEBI:29035"/>
        <label>2</label>
    </ligand>
</feature>
<dbReference type="GO" id="GO:0006281">
    <property type="term" value="P:DNA repair"/>
    <property type="evidence" value="ECO:0007669"/>
    <property type="project" value="TreeGrafter"/>
</dbReference>
<name>A0A934HQL9_9RHOB</name>
<sequence length="397" mass="43900">MKEIIVMGDAEQGAIKQAENCLVDAEAMLLMADNHKGYGMPVGGVAVYKDKIPPAGVGFDIACGNKAVKTDIKVGDIKRRLEPLAETIFDTLAFGVGEDNKIRVEHALFDDPVWNEVPFLKDTPRLKRTARAQLGSIGAGNHYVDVFADENDDIWVGAHFGSRNLGHSIASHFMKQAGDNLNIMDQTPHTLDVNSQLGQDYIACMKLAGQYAYAGRDWVCETVVDILGGRITDEVHNHHNYAWLETHDNEEYWVVRKGATPAFPDQRGFVGASMGDDSVILTGVDNEASRRLFYSTIHGAGRVMSRTQAAGRRRRVRSQRKRSDGTTYRFNEWVHEGGRVDFDAVQDRLINEGIVLRGGGADEAPEVYKNLSEVLEAHAGTVKVLHRLRPLIVCMAD</sequence>
<dbReference type="RefSeq" id="WP_198684848.1">
    <property type="nucleotide sequence ID" value="NZ_JAEIJD010000002.1"/>
</dbReference>
<dbReference type="PANTHER" id="PTHR43749:SF2">
    <property type="entry name" value="RNA-SPLICING LIGASE RTCB"/>
    <property type="match status" value="1"/>
</dbReference>
<evidence type="ECO:0000256" key="3">
    <source>
        <dbReference type="ARBA" id="ARBA00022723"/>
    </source>
</evidence>
<keyword evidence="13" id="KW-1185">Reference proteome</keyword>
<feature type="binding site" evidence="11">
    <location>
        <position position="239"/>
    </location>
    <ligand>
        <name>Mn(2+)</name>
        <dbReference type="ChEBI" id="CHEBI:29035"/>
        <label>2</label>
    </ligand>
</feature>
<comment type="caution">
    <text evidence="12">The sequence shown here is derived from an EMBL/GenBank/DDBJ whole genome shotgun (WGS) entry which is preliminary data.</text>
</comment>
<proteinExistence type="predicted"/>
<dbReference type="Pfam" id="PF01139">
    <property type="entry name" value="RtcB"/>
    <property type="match status" value="1"/>
</dbReference>
<evidence type="ECO:0000256" key="5">
    <source>
        <dbReference type="ARBA" id="ARBA00022800"/>
    </source>
</evidence>
<keyword evidence="5" id="KW-0692">RNA repair</keyword>
<evidence type="ECO:0000313" key="12">
    <source>
        <dbReference type="EMBL" id="MBI6628820.1"/>
    </source>
</evidence>
<evidence type="ECO:0000256" key="10">
    <source>
        <dbReference type="PIRSR" id="PIRSR601233-2"/>
    </source>
</evidence>
<comment type="catalytic activity">
    <reaction evidence="8">
        <text>a 3'-end 3'-phospho-ribonucleotide-RNA + a 5'-end dephospho-ribonucleoside-RNA + GTP = a ribonucleotidyl-ribonucleotide-RNA + GMP + diphosphate</text>
        <dbReference type="Rhea" id="RHEA:68076"/>
        <dbReference type="Rhea" id="RHEA-COMP:10463"/>
        <dbReference type="Rhea" id="RHEA-COMP:13936"/>
        <dbReference type="Rhea" id="RHEA-COMP:17355"/>
        <dbReference type="ChEBI" id="CHEBI:33019"/>
        <dbReference type="ChEBI" id="CHEBI:37565"/>
        <dbReference type="ChEBI" id="CHEBI:58115"/>
        <dbReference type="ChEBI" id="CHEBI:83062"/>
        <dbReference type="ChEBI" id="CHEBI:138284"/>
        <dbReference type="ChEBI" id="CHEBI:173118"/>
        <dbReference type="EC" id="6.5.1.8"/>
    </reaction>
</comment>
<protein>
    <recommendedName>
        <fullName evidence="1">3'-phosphate/5'-hydroxy nucleic acid ligase</fullName>
        <ecNumber evidence="1">6.5.1.8</ecNumber>
    </recommendedName>
</protein>
<dbReference type="InterPro" id="IPR036025">
    <property type="entry name" value="RtcB-like_sf"/>
</dbReference>
<evidence type="ECO:0000256" key="11">
    <source>
        <dbReference type="PIRSR" id="PIRSR601233-3"/>
    </source>
</evidence>
<reference evidence="12" key="1">
    <citation type="submission" date="2020-12" db="EMBL/GenBank/DDBJ databases">
        <title>Pontibaca salina gen. nov., sp. nov., isolated from marine sediment.</title>
        <authorList>
            <person name="Bo J."/>
            <person name="Wang S."/>
            <person name="Song X."/>
            <person name="Du Z."/>
        </authorList>
    </citation>
    <scope>NUCLEOTIDE SEQUENCE</scope>
    <source>
        <strain evidence="12">S1109L</strain>
    </source>
</reference>
<accession>A0A934HQL9</accession>
<organism evidence="12 13">
    <name type="scientific">Pontibaca salina</name>
    <dbReference type="NCBI Taxonomy" id="2795731"/>
    <lineage>
        <taxon>Bacteria</taxon>
        <taxon>Pseudomonadati</taxon>
        <taxon>Pseudomonadota</taxon>
        <taxon>Alphaproteobacteria</taxon>
        <taxon>Rhodobacterales</taxon>
        <taxon>Roseobacteraceae</taxon>
        <taxon>Pontibaca</taxon>
    </lineage>
</organism>
<dbReference type="SUPFAM" id="SSF103365">
    <property type="entry name" value="Hypothetical protein PH1602"/>
    <property type="match status" value="1"/>
</dbReference>
<dbReference type="Proteomes" id="UP000613255">
    <property type="component" value="Unassembled WGS sequence"/>
</dbReference>
<feature type="binding site" evidence="10">
    <location>
        <begin position="298"/>
        <end position="301"/>
    </location>
    <ligand>
        <name>GMP</name>
        <dbReference type="ChEBI" id="CHEBI:58115"/>
    </ligand>
</feature>
<evidence type="ECO:0000256" key="9">
    <source>
        <dbReference type="PIRSR" id="PIRSR601233-1"/>
    </source>
</evidence>
<keyword evidence="6 10" id="KW-0342">GTP-binding</keyword>
<evidence type="ECO:0000256" key="1">
    <source>
        <dbReference type="ARBA" id="ARBA00012726"/>
    </source>
</evidence>
<dbReference type="GO" id="GO:0006396">
    <property type="term" value="P:RNA processing"/>
    <property type="evidence" value="ECO:0007669"/>
    <property type="project" value="InterPro"/>
</dbReference>
<dbReference type="InterPro" id="IPR001233">
    <property type="entry name" value="RtcB"/>
</dbReference>
<evidence type="ECO:0000256" key="8">
    <source>
        <dbReference type="ARBA" id="ARBA00047746"/>
    </source>
</evidence>
<keyword evidence="7 11" id="KW-0464">Manganese</keyword>
<dbReference type="PANTHER" id="PTHR43749">
    <property type="entry name" value="RNA-SPLICING LIGASE RTCB"/>
    <property type="match status" value="1"/>
</dbReference>
<evidence type="ECO:0000256" key="7">
    <source>
        <dbReference type="ARBA" id="ARBA00023211"/>
    </source>
</evidence>
<dbReference type="GO" id="GO:0030145">
    <property type="term" value="F:manganese ion binding"/>
    <property type="evidence" value="ECO:0007669"/>
    <property type="project" value="TreeGrafter"/>
</dbReference>
<feature type="binding site" evidence="10">
    <location>
        <begin position="239"/>
        <end position="240"/>
    </location>
    <ligand>
        <name>GMP</name>
        <dbReference type="ChEBI" id="CHEBI:58115"/>
    </ligand>
</feature>
<keyword evidence="3 11" id="KW-0479">Metal-binding</keyword>
<feature type="binding site" evidence="11">
    <location>
        <position position="142"/>
    </location>
    <ligand>
        <name>Mn(2+)</name>
        <dbReference type="ChEBI" id="CHEBI:29035"/>
        <label>1</label>
    </ligand>
</feature>
<dbReference type="Gene3D" id="3.90.1860.10">
    <property type="entry name" value="tRNA-splicing ligase RtcB"/>
    <property type="match status" value="1"/>
</dbReference>
<evidence type="ECO:0000313" key="13">
    <source>
        <dbReference type="Proteomes" id="UP000613255"/>
    </source>
</evidence>
<evidence type="ECO:0000256" key="2">
    <source>
        <dbReference type="ARBA" id="ARBA00022598"/>
    </source>
</evidence>
<dbReference type="GO" id="GO:0042245">
    <property type="term" value="P:RNA repair"/>
    <property type="evidence" value="ECO:0007669"/>
    <property type="project" value="UniProtKB-KW"/>
</dbReference>
<gene>
    <name evidence="12" type="ORF">JAO82_02900</name>
</gene>
<feature type="active site" description="GMP-histidine intermediate" evidence="9">
    <location>
        <position position="298"/>
    </location>
</feature>
<dbReference type="EMBL" id="JAEIJD010000002">
    <property type="protein sequence ID" value="MBI6628820.1"/>
    <property type="molecule type" value="Genomic_DNA"/>
</dbReference>
<dbReference type="GO" id="GO:0170057">
    <property type="term" value="F:RNA ligase (GTP) activity"/>
    <property type="evidence" value="ECO:0007669"/>
    <property type="project" value="UniProtKB-EC"/>
</dbReference>
<dbReference type="GO" id="GO:0005525">
    <property type="term" value="F:GTP binding"/>
    <property type="evidence" value="ECO:0007669"/>
    <property type="project" value="UniProtKB-KW"/>
</dbReference>
<keyword evidence="4 10" id="KW-0547">Nucleotide-binding</keyword>
<feature type="binding site" evidence="10">
    <location>
        <begin position="271"/>
        <end position="274"/>
    </location>
    <ligand>
        <name>GMP</name>
        <dbReference type="ChEBI" id="CHEBI:58115"/>
    </ligand>
</feature>
<comment type="cofactor">
    <cofactor evidence="11">
        <name>Mn(2+)</name>
        <dbReference type="ChEBI" id="CHEBI:29035"/>
    </cofactor>
    <text evidence="11">Binds 2 manganese ions per subunit.</text>
</comment>
<dbReference type="EC" id="6.5.1.8" evidence="1"/>
<feature type="binding site" evidence="10">
    <location>
        <position position="278"/>
    </location>
    <ligand>
        <name>GMP</name>
        <dbReference type="ChEBI" id="CHEBI:58115"/>
    </ligand>
</feature>
<keyword evidence="2" id="KW-0436">Ligase</keyword>
<feature type="binding site" evidence="11">
    <location>
        <position position="60"/>
    </location>
    <ligand>
        <name>Mn(2+)</name>
        <dbReference type="ChEBI" id="CHEBI:29035"/>
        <label>1</label>
    </ligand>
</feature>
<dbReference type="InterPro" id="IPR052915">
    <property type="entry name" value="RtcB-like"/>
</dbReference>
<evidence type="ECO:0000256" key="4">
    <source>
        <dbReference type="ARBA" id="ARBA00022741"/>
    </source>
</evidence>
<evidence type="ECO:0000256" key="6">
    <source>
        <dbReference type="ARBA" id="ARBA00023134"/>
    </source>
</evidence>
<dbReference type="AlphaFoldDB" id="A0A934HQL9"/>